<dbReference type="PANTHER" id="PTHR11709:SF361">
    <property type="entry name" value="IRON TRANSPORT MULTICOPPER OXIDASE FET3"/>
    <property type="match status" value="1"/>
</dbReference>
<keyword evidence="5" id="KW-0186">Copper</keyword>
<dbReference type="Gene3D" id="2.60.40.420">
    <property type="entry name" value="Cupredoxins - blue copper proteins"/>
    <property type="match status" value="3"/>
</dbReference>
<dbReference type="InterPro" id="IPR044130">
    <property type="entry name" value="CuRO_2_Fet3-like"/>
</dbReference>
<dbReference type="InterPro" id="IPR033138">
    <property type="entry name" value="Cu_oxidase_CS"/>
</dbReference>
<evidence type="ECO:0000259" key="9">
    <source>
        <dbReference type="Pfam" id="PF00394"/>
    </source>
</evidence>
<evidence type="ECO:0000256" key="3">
    <source>
        <dbReference type="ARBA" id="ARBA00022729"/>
    </source>
</evidence>
<dbReference type="GO" id="GO:0010106">
    <property type="term" value="P:cellular response to iron ion starvation"/>
    <property type="evidence" value="ECO:0007669"/>
    <property type="project" value="TreeGrafter"/>
</dbReference>
<name>V9XTV4_FLAVE</name>
<dbReference type="GO" id="GO:0004322">
    <property type="term" value="F:ferroxidase activity"/>
    <property type="evidence" value="ECO:0007669"/>
    <property type="project" value="TreeGrafter"/>
</dbReference>
<dbReference type="Pfam" id="PF07732">
    <property type="entry name" value="Cu-oxidase_3"/>
    <property type="match status" value="1"/>
</dbReference>
<keyword evidence="7" id="KW-0325">Glycoprotein</keyword>
<evidence type="ECO:0000313" key="12">
    <source>
        <dbReference type="EMBL" id="AHD24914.1"/>
    </source>
</evidence>
<proteinExistence type="inferred from homology"/>
<gene>
    <name evidence="12" type="primary">lac1</name>
</gene>
<evidence type="ECO:0000256" key="1">
    <source>
        <dbReference type="ARBA" id="ARBA00010609"/>
    </source>
</evidence>
<dbReference type="PROSITE" id="PS00079">
    <property type="entry name" value="MULTICOPPER_OXIDASE1"/>
    <property type="match status" value="1"/>
</dbReference>
<dbReference type="GO" id="GO:0005507">
    <property type="term" value="F:copper ion binding"/>
    <property type="evidence" value="ECO:0007669"/>
    <property type="project" value="InterPro"/>
</dbReference>
<keyword evidence="3 8" id="KW-0732">Signal</keyword>
<dbReference type="Pfam" id="PF00394">
    <property type="entry name" value="Cu-oxidase"/>
    <property type="match status" value="1"/>
</dbReference>
<dbReference type="PANTHER" id="PTHR11709">
    <property type="entry name" value="MULTI-COPPER OXIDASE"/>
    <property type="match status" value="1"/>
</dbReference>
<evidence type="ECO:0000256" key="8">
    <source>
        <dbReference type="SAM" id="SignalP"/>
    </source>
</evidence>
<dbReference type="CDD" id="cd13877">
    <property type="entry name" value="CuRO_2_Fet3p_like"/>
    <property type="match status" value="1"/>
</dbReference>
<dbReference type="GO" id="GO:0033573">
    <property type="term" value="C:high-affinity iron permease complex"/>
    <property type="evidence" value="ECO:0007669"/>
    <property type="project" value="TreeGrafter"/>
</dbReference>
<dbReference type="EC" id="1.10.3.2" evidence="12"/>
<dbReference type="InterPro" id="IPR001117">
    <property type="entry name" value="Cu-oxidase_2nd"/>
</dbReference>
<dbReference type="InterPro" id="IPR011707">
    <property type="entry name" value="Cu-oxidase-like_N"/>
</dbReference>
<dbReference type="AlphaFoldDB" id="V9XTV4"/>
<keyword evidence="6" id="KW-1015">Disulfide bond</keyword>
<evidence type="ECO:0000256" key="2">
    <source>
        <dbReference type="ARBA" id="ARBA00022723"/>
    </source>
</evidence>
<dbReference type="GO" id="GO:0033215">
    <property type="term" value="P:reductive iron assimilation"/>
    <property type="evidence" value="ECO:0007669"/>
    <property type="project" value="TreeGrafter"/>
</dbReference>
<feature type="domain" description="Plastocyanin-like" evidence="9">
    <location>
        <begin position="152"/>
        <end position="287"/>
    </location>
</feature>
<dbReference type="InterPro" id="IPR002355">
    <property type="entry name" value="Cu_oxidase_Cu_BS"/>
</dbReference>
<evidence type="ECO:0000259" key="10">
    <source>
        <dbReference type="Pfam" id="PF07731"/>
    </source>
</evidence>
<evidence type="ECO:0000256" key="7">
    <source>
        <dbReference type="ARBA" id="ARBA00023180"/>
    </source>
</evidence>
<dbReference type="InterPro" id="IPR045087">
    <property type="entry name" value="Cu-oxidase_fam"/>
</dbReference>
<evidence type="ECO:0000256" key="5">
    <source>
        <dbReference type="ARBA" id="ARBA00023008"/>
    </source>
</evidence>
<feature type="domain" description="Plastocyanin-like" evidence="11">
    <location>
        <begin position="26"/>
        <end position="144"/>
    </location>
</feature>
<comment type="similarity">
    <text evidence="1">Belongs to the multicopper oxidase family.</text>
</comment>
<dbReference type="InterPro" id="IPR008972">
    <property type="entry name" value="Cupredoxin"/>
</dbReference>
<sequence length="594" mass="65331">MLIAAVALAAGLTPVLAGIHEVWWDITYATANPDGLHERRVVGVNGSWPPPPIQVDSTDSLLVHVSNSLDEPTTLHHHGMLLNNSAWMDGAMGLSECGIPPGGQLDYAIPVDESGQAGTFWVHGHSNGHYVDGLRAPFIIHPPNEIHSYDDEYTVVLGDWSHQDHKTLMKSFLSVDNPDGAEPVPDSPLIYYAQGASYLGGFNENAELNVEPGKTYRLRIINTSTFAMFMFWIDGHEMRLIEVDGIDIQETPIDLISISVAQRYSVLITARNDSSANWAIHANMDTDMFDEVPEALNPSKSHPFSCALTILITINYGSIEEYHEIDDISLVPFIPFDAPAATRVIELEADFDTMSDGTNRGMFNQITYTPPLVPAVFSALSLGSNATVEHAYGPLSFVLEHLDVVDIIIKNADDNQHPFHFHGHIPMIVARSDDYINSPSPLIISAHPNPMRRDTINVPAGGSATLRIIADNPGAWFMHCHIEWHLEVGLAIQLIEAPLVAQERAAGRVPKVMFDHCKAVGKPYFGNAAGHNSTEDLSGWPLGPTHQGSHPSGWNGHWLGIVSGLSWIYDHWYDILLQMIDDLSLRQGSFGSWL</sequence>
<feature type="domain" description="Plastocyanin-like" evidence="10">
    <location>
        <begin position="369"/>
        <end position="498"/>
    </location>
</feature>
<accession>V9XTV4</accession>
<keyword evidence="2" id="KW-0479">Metal-binding</keyword>
<feature type="signal peptide" evidence="8">
    <location>
        <begin position="1"/>
        <end position="17"/>
    </location>
</feature>
<dbReference type="PROSITE" id="PS00080">
    <property type="entry name" value="MULTICOPPER_OXIDASE2"/>
    <property type="match status" value="1"/>
</dbReference>
<evidence type="ECO:0000259" key="11">
    <source>
        <dbReference type="Pfam" id="PF07732"/>
    </source>
</evidence>
<evidence type="ECO:0000256" key="6">
    <source>
        <dbReference type="ARBA" id="ARBA00023157"/>
    </source>
</evidence>
<protein>
    <submittedName>
        <fullName evidence="12">Putative laccase 1</fullName>
        <ecNumber evidence="12">1.10.3.2</ecNumber>
    </submittedName>
</protein>
<dbReference type="InterPro" id="IPR011706">
    <property type="entry name" value="Cu-oxidase_C"/>
</dbReference>
<organism evidence="12">
    <name type="scientific">Flammulina velutipes</name>
    <name type="common">Agaricus velutipes</name>
    <dbReference type="NCBI Taxonomy" id="38945"/>
    <lineage>
        <taxon>Eukaryota</taxon>
        <taxon>Fungi</taxon>
        <taxon>Dikarya</taxon>
        <taxon>Basidiomycota</taxon>
        <taxon>Agaricomycotina</taxon>
        <taxon>Agaricomycetes</taxon>
        <taxon>Agaricomycetidae</taxon>
        <taxon>Agaricales</taxon>
        <taxon>Marasmiineae</taxon>
        <taxon>Physalacriaceae</taxon>
        <taxon>Flammulina</taxon>
    </lineage>
</organism>
<reference evidence="12" key="1">
    <citation type="journal article" date="2015" name="Gene">
        <title>The multigene family of fungal laccases and their expression in the white rot basidiomycete Flammulina velutipes.</title>
        <authorList>
            <person name="Wang W."/>
            <person name="Liu F."/>
            <person name="Jiang Y."/>
            <person name="Wu G."/>
            <person name="Guo L."/>
            <person name="Chen R."/>
            <person name="Chen B."/>
            <person name="Lu Y."/>
            <person name="Dai Y."/>
            <person name="Xie B."/>
        </authorList>
    </citation>
    <scope>NUCLEOTIDE SEQUENCE</scope>
    <source>
        <strain evidence="12">W23</strain>
    </source>
</reference>
<dbReference type="EMBL" id="KF557724">
    <property type="protein sequence ID" value="AHD24914.1"/>
    <property type="molecule type" value="Genomic_DNA"/>
</dbReference>
<dbReference type="Pfam" id="PF07731">
    <property type="entry name" value="Cu-oxidase_2"/>
    <property type="match status" value="1"/>
</dbReference>
<dbReference type="SUPFAM" id="SSF49503">
    <property type="entry name" value="Cupredoxins"/>
    <property type="match status" value="3"/>
</dbReference>
<keyword evidence="4 12" id="KW-0560">Oxidoreductase</keyword>
<dbReference type="GO" id="GO:0052716">
    <property type="term" value="F:hydroquinone:oxygen oxidoreductase activity"/>
    <property type="evidence" value="ECO:0007669"/>
    <property type="project" value="UniProtKB-EC"/>
</dbReference>
<dbReference type="CDD" id="cd13851">
    <property type="entry name" value="CuRO_1_Fet3p"/>
    <property type="match status" value="1"/>
</dbReference>
<evidence type="ECO:0000256" key="4">
    <source>
        <dbReference type="ARBA" id="ARBA00023002"/>
    </source>
</evidence>
<feature type="chain" id="PRO_5004784465" evidence="8">
    <location>
        <begin position="18"/>
        <end position="594"/>
    </location>
</feature>